<proteinExistence type="predicted"/>
<dbReference type="RefSeq" id="WP_096357670.1">
    <property type="nucleotide sequence ID" value="NZ_AP014946.1"/>
</dbReference>
<gene>
    <name evidence="2" type="ORF">GJW-30_1_03544</name>
</gene>
<dbReference type="KEGG" id="vgo:GJW-30_1_03544"/>
<reference evidence="2 3" key="1">
    <citation type="submission" date="2015-08" db="EMBL/GenBank/DDBJ databases">
        <title>Investigation of the bacterial diversity of lava forest soil.</title>
        <authorList>
            <person name="Lee J.S."/>
        </authorList>
    </citation>
    <scope>NUCLEOTIDE SEQUENCE [LARGE SCALE GENOMIC DNA]</scope>
    <source>
        <strain evidence="2 3">GJW-30</strain>
    </source>
</reference>
<organism evidence="2 3">
    <name type="scientific">Variibacter gotjawalensis</name>
    <dbReference type="NCBI Taxonomy" id="1333996"/>
    <lineage>
        <taxon>Bacteria</taxon>
        <taxon>Pseudomonadati</taxon>
        <taxon>Pseudomonadota</taxon>
        <taxon>Alphaproteobacteria</taxon>
        <taxon>Hyphomicrobiales</taxon>
        <taxon>Nitrobacteraceae</taxon>
        <taxon>Variibacter</taxon>
    </lineage>
</organism>
<dbReference type="Pfam" id="PF08770">
    <property type="entry name" value="SoxZ"/>
    <property type="match status" value="1"/>
</dbReference>
<dbReference type="Gene3D" id="2.60.40.10">
    <property type="entry name" value="Immunoglobulins"/>
    <property type="match status" value="1"/>
</dbReference>
<dbReference type="InterPro" id="IPR013783">
    <property type="entry name" value="Ig-like_fold"/>
</dbReference>
<dbReference type="NCBIfam" id="TIGR04490">
    <property type="entry name" value="SoxZ_true"/>
    <property type="match status" value="1"/>
</dbReference>
<dbReference type="SUPFAM" id="SSF81296">
    <property type="entry name" value="E set domains"/>
    <property type="match status" value="1"/>
</dbReference>
<feature type="domain" description="Sulphur oxidation protein SoxZ" evidence="1">
    <location>
        <begin position="9"/>
        <end position="101"/>
    </location>
</feature>
<name>A0A0S3PYL1_9BRAD</name>
<evidence type="ECO:0000259" key="1">
    <source>
        <dbReference type="Pfam" id="PF08770"/>
    </source>
</evidence>
<sequence length="106" mass="11523">MAKPLISVPPKAKKGDVIEIKTLIAHIMETGFRHSESGATIPRDIINSFSCNYAGAEVFRADLSPAIAANPFIVFTTIAVESGPMRFSWVDDKGETQTETVQITVE</sequence>
<dbReference type="InterPro" id="IPR030995">
    <property type="entry name" value="SoxZ"/>
</dbReference>
<dbReference type="InterPro" id="IPR014880">
    <property type="entry name" value="SoxZ_dom"/>
</dbReference>
<dbReference type="EMBL" id="AP014946">
    <property type="protein sequence ID" value="BAT60994.1"/>
    <property type="molecule type" value="Genomic_DNA"/>
</dbReference>
<dbReference type="Proteomes" id="UP000236884">
    <property type="component" value="Chromosome"/>
</dbReference>
<dbReference type="AlphaFoldDB" id="A0A0S3PYL1"/>
<dbReference type="InterPro" id="IPR014756">
    <property type="entry name" value="Ig_E-set"/>
</dbReference>
<evidence type="ECO:0000313" key="2">
    <source>
        <dbReference type="EMBL" id="BAT60994.1"/>
    </source>
</evidence>
<keyword evidence="3" id="KW-1185">Reference proteome</keyword>
<evidence type="ECO:0000313" key="3">
    <source>
        <dbReference type="Proteomes" id="UP000236884"/>
    </source>
</evidence>
<protein>
    <submittedName>
        <fullName evidence="2">Sulfur oxidation protein SoxZ</fullName>
    </submittedName>
</protein>
<dbReference type="OrthoDB" id="9795530at2"/>
<accession>A0A0S3PYL1</accession>